<dbReference type="InterPro" id="IPR006702">
    <property type="entry name" value="CASP_dom"/>
</dbReference>
<evidence type="ECO:0000256" key="4">
    <source>
        <dbReference type="ARBA" id="ARBA00022692"/>
    </source>
</evidence>
<dbReference type="Gramene" id="OPUNC11G17940.1">
    <property type="protein sequence ID" value="OPUNC11G17940.1"/>
    <property type="gene ID" value="OPUNC11G17940"/>
</dbReference>
<comment type="caution">
    <text evidence="7">Lacks conserved residue(s) required for the propagation of feature annotation.</text>
</comment>
<feature type="transmembrane region" description="Helical" evidence="7">
    <location>
        <begin position="20"/>
        <end position="41"/>
    </location>
</feature>
<dbReference type="OMA" id="QISACTG"/>
<dbReference type="GO" id="GO:0005886">
    <property type="term" value="C:plasma membrane"/>
    <property type="evidence" value="ECO:0007669"/>
    <property type="project" value="UniProtKB-SubCell"/>
</dbReference>
<accession>A0A0E0MHQ6</accession>
<dbReference type="eggNOG" id="ENOG502R6RW">
    <property type="taxonomic scope" value="Eukaryota"/>
</dbReference>
<organism evidence="9">
    <name type="scientific">Oryza punctata</name>
    <name type="common">Red rice</name>
    <dbReference type="NCBI Taxonomy" id="4537"/>
    <lineage>
        <taxon>Eukaryota</taxon>
        <taxon>Viridiplantae</taxon>
        <taxon>Streptophyta</taxon>
        <taxon>Embryophyta</taxon>
        <taxon>Tracheophyta</taxon>
        <taxon>Spermatophyta</taxon>
        <taxon>Magnoliopsida</taxon>
        <taxon>Liliopsida</taxon>
        <taxon>Poales</taxon>
        <taxon>Poaceae</taxon>
        <taxon>BOP clade</taxon>
        <taxon>Oryzoideae</taxon>
        <taxon>Oryzeae</taxon>
        <taxon>Oryzinae</taxon>
        <taxon>Oryza</taxon>
    </lineage>
</organism>
<comment type="similarity">
    <text evidence="2 7">Belongs to the Casparian strip membrane proteins (CASP) family.</text>
</comment>
<dbReference type="Proteomes" id="UP000026962">
    <property type="component" value="Chromosome 11"/>
</dbReference>
<dbReference type="PANTHER" id="PTHR36488">
    <property type="entry name" value="CASP-LIKE PROTEIN 1U1"/>
    <property type="match status" value="1"/>
</dbReference>
<name>A0A0E0MHQ6_ORYPU</name>
<feature type="transmembrane region" description="Helical" evidence="7">
    <location>
        <begin position="62"/>
        <end position="85"/>
    </location>
</feature>
<comment type="subcellular location">
    <subcellularLocation>
        <location evidence="1 7">Cell membrane</location>
        <topology evidence="1 7">Multi-pass membrane protein</topology>
    </subcellularLocation>
</comment>
<reference evidence="9" key="2">
    <citation type="submission" date="2018-05" db="EMBL/GenBank/DDBJ databases">
        <title>OpunRS2 (Oryza punctata Reference Sequence Version 2).</title>
        <authorList>
            <person name="Zhang J."/>
            <person name="Kudrna D."/>
            <person name="Lee S."/>
            <person name="Talag J."/>
            <person name="Welchert J."/>
            <person name="Wing R.A."/>
        </authorList>
    </citation>
    <scope>NUCLEOTIDE SEQUENCE [LARGE SCALE GENOMIC DNA]</scope>
</reference>
<comment type="subunit">
    <text evidence="7">Homodimer and heterodimers.</text>
</comment>
<proteinExistence type="inferred from homology"/>
<keyword evidence="10" id="KW-1185">Reference proteome</keyword>
<dbReference type="InterPro" id="IPR044173">
    <property type="entry name" value="CASPL"/>
</dbReference>
<dbReference type="Pfam" id="PF04535">
    <property type="entry name" value="CASP_dom"/>
    <property type="match status" value="1"/>
</dbReference>
<evidence type="ECO:0000256" key="7">
    <source>
        <dbReference type="RuleBase" id="RU361233"/>
    </source>
</evidence>
<sequence length="186" mass="19080">MSYGCHVNDDEPNGSKAVSLVLRLSTLALALTSAVVMATASECTVIQRNGVVATITYKDFPPFVYLVGFNIAAAMLEAVAIYLRLSKGGGDDDNGGEGFAAKLPGILLVVIDVAVQALIYTATGGVFAAVSAYGPQINACGAGAGRFCGQVHQSKLLSFAGSAAVGLAVVFRDVSLPFSLWPTSSD</sequence>
<evidence type="ECO:0000256" key="2">
    <source>
        <dbReference type="ARBA" id="ARBA00007651"/>
    </source>
</evidence>
<protein>
    <recommendedName>
        <fullName evidence="7">CASP-like protein</fullName>
    </recommendedName>
</protein>
<feature type="transmembrane region" description="Helical" evidence="7">
    <location>
        <begin position="105"/>
        <end position="133"/>
    </location>
</feature>
<evidence type="ECO:0000256" key="5">
    <source>
        <dbReference type="ARBA" id="ARBA00022989"/>
    </source>
</evidence>
<keyword evidence="3 7" id="KW-1003">Cell membrane</keyword>
<dbReference type="EnsemblPlants" id="OPUNC11G17940.1">
    <property type="protein sequence ID" value="OPUNC11G17940.1"/>
    <property type="gene ID" value="OPUNC11G17940"/>
</dbReference>
<evidence type="ECO:0000259" key="8">
    <source>
        <dbReference type="Pfam" id="PF04535"/>
    </source>
</evidence>
<keyword evidence="6 7" id="KW-0472">Membrane</keyword>
<evidence type="ECO:0000313" key="9">
    <source>
        <dbReference type="EnsemblPlants" id="OPUNC11G17940.1"/>
    </source>
</evidence>
<dbReference type="PANTHER" id="PTHR36488:SF1">
    <property type="entry name" value="CASP-LIKE PROTEIN 1U2"/>
    <property type="match status" value="1"/>
</dbReference>
<reference evidence="9" key="1">
    <citation type="submission" date="2015-04" db="UniProtKB">
        <authorList>
            <consortium name="EnsemblPlants"/>
        </authorList>
    </citation>
    <scope>IDENTIFICATION</scope>
</reference>
<evidence type="ECO:0000256" key="6">
    <source>
        <dbReference type="ARBA" id="ARBA00023136"/>
    </source>
</evidence>
<evidence type="ECO:0000313" key="10">
    <source>
        <dbReference type="Proteomes" id="UP000026962"/>
    </source>
</evidence>
<keyword evidence="5 7" id="KW-1133">Transmembrane helix</keyword>
<dbReference type="AlphaFoldDB" id="A0A0E0MHQ6"/>
<evidence type="ECO:0000256" key="3">
    <source>
        <dbReference type="ARBA" id="ARBA00022475"/>
    </source>
</evidence>
<evidence type="ECO:0000256" key="1">
    <source>
        <dbReference type="ARBA" id="ARBA00004651"/>
    </source>
</evidence>
<dbReference type="HOGENOM" id="CLU_117400_0_0_1"/>
<feature type="domain" description="Casparian strip membrane protein" evidence="8">
    <location>
        <begin position="15"/>
        <end position="163"/>
    </location>
</feature>
<keyword evidence="4 7" id="KW-0812">Transmembrane</keyword>